<sequence>MAAAVIAGTW</sequence>
<evidence type="ECO:0000313" key="1">
    <source>
        <dbReference type="EMBL" id="PWZ28282.1"/>
    </source>
</evidence>
<protein>
    <submittedName>
        <fullName evidence="1">Uncharacterized protein</fullName>
    </submittedName>
</protein>
<dbReference type="Proteomes" id="UP000251960">
    <property type="component" value="Chromosome 4"/>
</dbReference>
<dbReference type="EMBL" id="NCVQ01000005">
    <property type="protein sequence ID" value="PWZ28282.1"/>
    <property type="molecule type" value="Genomic_DNA"/>
</dbReference>
<comment type="caution">
    <text evidence="1">The sequence shown here is derived from an EMBL/GenBank/DDBJ whole genome shotgun (WGS) entry which is preliminary data.</text>
</comment>
<gene>
    <name evidence="1" type="ORF">Zm00014a_038924</name>
</gene>
<accession>A0A3L6F4T2</accession>
<proteinExistence type="predicted"/>
<organism evidence="1">
    <name type="scientific">Zea mays</name>
    <name type="common">Maize</name>
    <dbReference type="NCBI Taxonomy" id="4577"/>
    <lineage>
        <taxon>Eukaryota</taxon>
        <taxon>Viridiplantae</taxon>
        <taxon>Streptophyta</taxon>
        <taxon>Embryophyta</taxon>
        <taxon>Tracheophyta</taxon>
        <taxon>Spermatophyta</taxon>
        <taxon>Magnoliopsida</taxon>
        <taxon>Liliopsida</taxon>
        <taxon>Poales</taxon>
        <taxon>Poaceae</taxon>
        <taxon>PACMAD clade</taxon>
        <taxon>Panicoideae</taxon>
        <taxon>Andropogonodae</taxon>
        <taxon>Andropogoneae</taxon>
        <taxon>Tripsacinae</taxon>
        <taxon>Zea</taxon>
    </lineage>
</organism>
<reference evidence="1" key="1">
    <citation type="journal article" date="2018" name="Nat. Genet.">
        <title>Extensive intraspecific gene order and gene structural variations between Mo17 and other maize genomes.</title>
        <authorList>
            <person name="Sun S."/>
            <person name="Zhou Y."/>
            <person name="Chen J."/>
            <person name="Shi J."/>
            <person name="Zhao H."/>
            <person name="Zhao H."/>
            <person name="Song W."/>
            <person name="Zhang M."/>
            <person name="Cui Y."/>
            <person name="Dong X."/>
            <person name="Liu H."/>
            <person name="Ma X."/>
            <person name="Jiao Y."/>
            <person name="Wang B."/>
            <person name="Wei X."/>
            <person name="Stein J.C."/>
            <person name="Glaubitz J.C."/>
            <person name="Lu F."/>
            <person name="Yu G."/>
            <person name="Liang C."/>
            <person name="Fengler K."/>
            <person name="Li B."/>
            <person name="Rafalski A."/>
            <person name="Schnable P.S."/>
            <person name="Ware D.H."/>
            <person name="Buckler E.S."/>
            <person name="Lai J."/>
        </authorList>
    </citation>
    <scope>NUCLEOTIDE SEQUENCE [LARGE SCALE GENOMIC DNA]</scope>
    <source>
        <tissue evidence="1">Seedling</tissue>
    </source>
</reference>
<name>A0A3L6F4T2_MAIZE</name>